<dbReference type="InterPro" id="IPR010690">
    <property type="entry name" value="YqfD"/>
</dbReference>
<evidence type="ECO:0000313" key="3">
    <source>
        <dbReference type="EMBL" id="PAD80327.1"/>
    </source>
</evidence>
<dbReference type="AlphaFoldDB" id="A0A268F4N1"/>
<dbReference type="NCBIfam" id="TIGR02876">
    <property type="entry name" value="spore_yqfD"/>
    <property type="match status" value="1"/>
</dbReference>
<comment type="caution">
    <text evidence="3">The sequence shown here is derived from an EMBL/GenBank/DDBJ whole genome shotgun (WGS) entry which is preliminary data.</text>
</comment>
<keyword evidence="1" id="KW-0812">Transmembrane</keyword>
<dbReference type="PIRSF" id="PIRSF029895">
    <property type="entry name" value="SpoIV"/>
    <property type="match status" value="1"/>
</dbReference>
<dbReference type="Proteomes" id="UP000215596">
    <property type="component" value="Unassembled WGS sequence"/>
</dbReference>
<dbReference type="EMBL" id="WOAA01000001">
    <property type="protein sequence ID" value="MUG64602.1"/>
    <property type="molecule type" value="Genomic_DNA"/>
</dbReference>
<dbReference type="Proteomes" id="UP000435177">
    <property type="component" value="Unassembled WGS sequence"/>
</dbReference>
<sequence>MNIPTMITVRGYLKLAVRGERVELFINALTEAGIPVWDVKPTGMHAAEIKLLLRDFWSLRPLLKRTGCRTKVIERNGLPFRARNLWRRKAFALGLVLFFALLTALCSMVWDVQVEGNETIADEDILAAAQKEGVYPFQWIFRLQPMDKLSTNMTARLPEASWVGVERTGTRIRIQIAEADIPEKPPLMSPRHLISTRDAVVTRIYAEKGLPKVQVNSRVKKGDILISGVLGDEENSQTVVAKGEVRGLVWHEYDIEVPLVKKHKVYTGQDKERAYLVLGDRAIQLWGYGDIAYAKHEMLTFYDPFTWRTRQLPFGWMTEKIMEVTEVQQTITAEEARTEGIEAAKRDILAKYGADSRFVTQKILHDKNENGKVYMKVLFEVEETIAKELPIVYNQGE</sequence>
<dbReference type="EMBL" id="NPBY01000003">
    <property type="protein sequence ID" value="PAD80327.1"/>
    <property type="molecule type" value="Genomic_DNA"/>
</dbReference>
<organism evidence="3 4">
    <name type="scientific">Paenibacillus campinasensis</name>
    <dbReference type="NCBI Taxonomy" id="66347"/>
    <lineage>
        <taxon>Bacteria</taxon>
        <taxon>Bacillati</taxon>
        <taxon>Bacillota</taxon>
        <taxon>Bacilli</taxon>
        <taxon>Bacillales</taxon>
        <taxon>Paenibacillaceae</taxon>
        <taxon>Paenibacillus</taxon>
    </lineage>
</organism>
<keyword evidence="1" id="KW-1133">Transmembrane helix</keyword>
<reference evidence="3 4" key="1">
    <citation type="submission" date="2017-07" db="EMBL/GenBank/DDBJ databases">
        <title>Isolation and whole genome analysis of endospore-forming bacteria from heroin.</title>
        <authorList>
            <person name="Kalinowski J."/>
            <person name="Ahrens B."/>
            <person name="Al-Dilaimi A."/>
            <person name="Winkler A."/>
            <person name="Wibberg D."/>
            <person name="Schleenbecker U."/>
            <person name="Ruckert C."/>
            <person name="Wolfel R."/>
            <person name="Grass G."/>
        </authorList>
    </citation>
    <scope>NUCLEOTIDE SEQUENCE [LARGE SCALE GENOMIC DNA]</scope>
    <source>
        <strain evidence="3 4">7537-G1</strain>
    </source>
</reference>
<feature type="transmembrane region" description="Helical" evidence="1">
    <location>
        <begin position="90"/>
        <end position="110"/>
    </location>
</feature>
<dbReference type="OrthoDB" id="1640349at2"/>
<evidence type="ECO:0000256" key="1">
    <source>
        <dbReference type="SAM" id="Phobius"/>
    </source>
</evidence>
<protein>
    <submittedName>
        <fullName evidence="3">Sporulation protein YqfD</fullName>
    </submittedName>
</protein>
<accession>A0A268F4N1</accession>
<proteinExistence type="predicted"/>
<gene>
    <name evidence="3" type="primary">yqfD</name>
    <name evidence="3" type="ORF">CHH67_01050</name>
    <name evidence="2" type="ORF">GNP94_01100</name>
</gene>
<keyword evidence="1" id="KW-0472">Membrane</keyword>
<evidence type="ECO:0000313" key="4">
    <source>
        <dbReference type="Proteomes" id="UP000215596"/>
    </source>
</evidence>
<name>A0A268F4N1_9BACL</name>
<evidence type="ECO:0000313" key="5">
    <source>
        <dbReference type="Proteomes" id="UP000435177"/>
    </source>
</evidence>
<keyword evidence="5" id="KW-1185">Reference proteome</keyword>
<evidence type="ECO:0000313" key="2">
    <source>
        <dbReference type="EMBL" id="MUG64602.1"/>
    </source>
</evidence>
<reference evidence="2 5" key="2">
    <citation type="submission" date="2019-11" db="EMBL/GenBank/DDBJ databases">
        <title>Draft genome sequences of five Paenibacillus species of dairy origin.</title>
        <authorList>
            <person name="Olajide A.M."/>
            <person name="Chen S."/>
            <person name="Lapointe G."/>
        </authorList>
    </citation>
    <scope>NUCLEOTIDE SEQUENCE [LARGE SCALE GENOMIC DNA]</scope>
    <source>
        <strain evidence="2 5">3CS1</strain>
    </source>
</reference>
<dbReference type="RefSeq" id="WP_095263120.1">
    <property type="nucleotide sequence ID" value="NZ_NPBY01000003.1"/>
</dbReference>
<dbReference type="Pfam" id="PF06898">
    <property type="entry name" value="YqfD"/>
    <property type="match status" value="1"/>
</dbReference>